<name>X6M9D2_RETFI</name>
<evidence type="ECO:0000313" key="10">
    <source>
        <dbReference type="EMBL" id="ETO10484.1"/>
    </source>
</evidence>
<dbReference type="PANTHER" id="PTHR23429">
    <property type="entry name" value="GLUCOSE-6-PHOSPHATE 1-DEHYDROGENASE G6PD"/>
    <property type="match status" value="1"/>
</dbReference>
<dbReference type="Pfam" id="PF00479">
    <property type="entry name" value="G6PD_N"/>
    <property type="match status" value="1"/>
</dbReference>
<evidence type="ECO:0000259" key="9">
    <source>
        <dbReference type="Pfam" id="PF02781"/>
    </source>
</evidence>
<evidence type="ECO:0000313" key="11">
    <source>
        <dbReference type="Proteomes" id="UP000023152"/>
    </source>
</evidence>
<feature type="domain" description="Glucose-6-phosphate dehydrogenase NAD-binding" evidence="8">
    <location>
        <begin position="36"/>
        <end position="237"/>
    </location>
</feature>
<comment type="caution">
    <text evidence="10">The sequence shown here is derived from an EMBL/GenBank/DDBJ whole genome shotgun (WGS) entry which is preliminary data.</text>
</comment>
<feature type="domain" description="Glucose-6-phosphate dehydrogenase C-terminal" evidence="9">
    <location>
        <begin position="239"/>
        <end position="467"/>
    </location>
</feature>
<dbReference type="InterPro" id="IPR022674">
    <property type="entry name" value="G6P_DH_NAD-bd"/>
</dbReference>
<evidence type="ECO:0000256" key="4">
    <source>
        <dbReference type="ARBA" id="ARBA00022857"/>
    </source>
</evidence>
<dbReference type="Pfam" id="PF02781">
    <property type="entry name" value="G6PD_C"/>
    <property type="match status" value="1"/>
</dbReference>
<keyword evidence="6" id="KW-0119">Carbohydrate metabolism</keyword>
<dbReference type="Gene3D" id="3.30.360.10">
    <property type="entry name" value="Dihydrodipicolinate Reductase, domain 2"/>
    <property type="match status" value="1"/>
</dbReference>
<dbReference type="AlphaFoldDB" id="X6M9D2"/>
<dbReference type="GO" id="GO:0050661">
    <property type="term" value="F:NADP binding"/>
    <property type="evidence" value="ECO:0007669"/>
    <property type="project" value="InterPro"/>
</dbReference>
<dbReference type="GO" id="GO:0006006">
    <property type="term" value="P:glucose metabolic process"/>
    <property type="evidence" value="ECO:0007669"/>
    <property type="project" value="UniProtKB-KW"/>
</dbReference>
<evidence type="ECO:0000256" key="7">
    <source>
        <dbReference type="SAM" id="MobiDB-lite"/>
    </source>
</evidence>
<evidence type="ECO:0000256" key="5">
    <source>
        <dbReference type="ARBA" id="ARBA00023002"/>
    </source>
</evidence>
<dbReference type="PANTHER" id="PTHR23429:SF0">
    <property type="entry name" value="GLUCOSE-6-PHOSPHATE 1-DEHYDROGENASE"/>
    <property type="match status" value="1"/>
</dbReference>
<keyword evidence="4" id="KW-0521">NADP</keyword>
<evidence type="ECO:0000259" key="8">
    <source>
        <dbReference type="Pfam" id="PF00479"/>
    </source>
</evidence>
<evidence type="ECO:0000256" key="2">
    <source>
        <dbReference type="ARBA" id="ARBA00013019"/>
    </source>
</evidence>
<accession>X6M9D2</accession>
<dbReference type="OMA" id="ERAGYYE"/>
<protein>
    <recommendedName>
        <fullName evidence="2">glucose-6-phosphate dehydrogenase (NADP(+))</fullName>
        <ecNumber evidence="2">1.1.1.49</ecNumber>
    </recommendedName>
</protein>
<evidence type="ECO:0000256" key="1">
    <source>
        <dbReference type="ARBA" id="ARBA00004937"/>
    </source>
</evidence>
<sequence length="470" mass="54001">MSSLKTDTIQEEPEKEHEHVIERLRVRLSKTPLTIVVFGASGHLARTKTYPSLADLFQEKVLPKTLNIIGYARSKLTQKEFHAQISESLKLGDRLQEFLSYCTYFQGEGYDNDDSLKKLGEYMKELENEKIKKESLKCKTKAANRLFYLATPPNVFGQLSEKIKKHLSHHPIKNRDDHSKKKEEEEAEIGWKRVIVEKPFGEDSESCEKLLAAMGEHLEESEIYRIDHYLAKEMVQNLLVLRFSNTLWDSLWDRRSIKCVKISIKETEGVDGRGGYYDEYGVIRDVFQNHLLQILCLIAMEAPVHLQADDIRTEKQKQPTTTTTTVGSQANGSISQPPFFVVGQYGASADGKLPSYLQDPSIKKLNPTSKQVTFAQMVLFVQNRRWNGVPFICKCGKALDNKNAEIRIQFKNDELSLYPDAVINELVIRLQPSEAIWLRLNTKTPGFARFQSTYPTYLDLTYQTRFGHHF</sequence>
<keyword evidence="3" id="KW-0313">Glucose metabolism</keyword>
<dbReference type="EMBL" id="ASPP01023445">
    <property type="protein sequence ID" value="ETO10484.1"/>
    <property type="molecule type" value="Genomic_DNA"/>
</dbReference>
<organism evidence="10 11">
    <name type="scientific">Reticulomyxa filosa</name>
    <dbReference type="NCBI Taxonomy" id="46433"/>
    <lineage>
        <taxon>Eukaryota</taxon>
        <taxon>Sar</taxon>
        <taxon>Rhizaria</taxon>
        <taxon>Retaria</taxon>
        <taxon>Foraminifera</taxon>
        <taxon>Monothalamids</taxon>
        <taxon>Reticulomyxidae</taxon>
        <taxon>Reticulomyxa</taxon>
    </lineage>
</organism>
<comment type="pathway">
    <text evidence="1">Carbohydrate degradation; pentose phosphate pathway; D-ribulose 5-phosphate from D-glucose 6-phosphate (oxidative stage): step 1/3.</text>
</comment>
<keyword evidence="5" id="KW-0560">Oxidoreductase</keyword>
<dbReference type="InterPro" id="IPR036291">
    <property type="entry name" value="NAD(P)-bd_dom_sf"/>
</dbReference>
<dbReference type="OrthoDB" id="60984at2759"/>
<dbReference type="PRINTS" id="PR00079">
    <property type="entry name" value="G6PDHDRGNASE"/>
</dbReference>
<dbReference type="GO" id="GO:0004345">
    <property type="term" value="F:glucose-6-phosphate dehydrogenase activity"/>
    <property type="evidence" value="ECO:0007669"/>
    <property type="project" value="UniProtKB-EC"/>
</dbReference>
<evidence type="ECO:0000256" key="3">
    <source>
        <dbReference type="ARBA" id="ARBA00022526"/>
    </source>
</evidence>
<evidence type="ECO:0000256" key="6">
    <source>
        <dbReference type="ARBA" id="ARBA00023277"/>
    </source>
</evidence>
<dbReference type="PIRSF" id="PIRSF000110">
    <property type="entry name" value="G6PD"/>
    <property type="match status" value="1"/>
</dbReference>
<keyword evidence="11" id="KW-1185">Reference proteome</keyword>
<dbReference type="GO" id="GO:0009051">
    <property type="term" value="P:pentose-phosphate shunt, oxidative branch"/>
    <property type="evidence" value="ECO:0007669"/>
    <property type="project" value="TreeGrafter"/>
</dbReference>
<dbReference type="Gene3D" id="3.40.50.720">
    <property type="entry name" value="NAD(P)-binding Rossmann-like Domain"/>
    <property type="match status" value="1"/>
</dbReference>
<dbReference type="Proteomes" id="UP000023152">
    <property type="component" value="Unassembled WGS sequence"/>
</dbReference>
<dbReference type="SUPFAM" id="SSF55347">
    <property type="entry name" value="Glyceraldehyde-3-phosphate dehydrogenase-like, C-terminal domain"/>
    <property type="match status" value="1"/>
</dbReference>
<feature type="non-terminal residue" evidence="10">
    <location>
        <position position="470"/>
    </location>
</feature>
<dbReference type="SUPFAM" id="SSF51735">
    <property type="entry name" value="NAD(P)-binding Rossmann-fold domains"/>
    <property type="match status" value="1"/>
</dbReference>
<dbReference type="InterPro" id="IPR001282">
    <property type="entry name" value="G6P_DH"/>
</dbReference>
<reference evidence="10 11" key="1">
    <citation type="journal article" date="2013" name="Curr. Biol.">
        <title>The Genome of the Foraminiferan Reticulomyxa filosa.</title>
        <authorList>
            <person name="Glockner G."/>
            <person name="Hulsmann N."/>
            <person name="Schleicher M."/>
            <person name="Noegel A.A."/>
            <person name="Eichinger L."/>
            <person name="Gallinger C."/>
            <person name="Pawlowski J."/>
            <person name="Sierra R."/>
            <person name="Euteneuer U."/>
            <person name="Pillet L."/>
            <person name="Moustafa A."/>
            <person name="Platzer M."/>
            <person name="Groth M."/>
            <person name="Szafranski K."/>
            <person name="Schliwa M."/>
        </authorList>
    </citation>
    <scope>NUCLEOTIDE SEQUENCE [LARGE SCALE GENOMIC DNA]</scope>
</reference>
<dbReference type="InterPro" id="IPR022675">
    <property type="entry name" value="G6P_DH_C"/>
</dbReference>
<dbReference type="EC" id="1.1.1.49" evidence="2"/>
<feature type="region of interest" description="Disordered" evidence="7">
    <location>
        <begin position="311"/>
        <end position="331"/>
    </location>
</feature>
<proteinExistence type="predicted"/>
<gene>
    <name evidence="10" type="ORF">RFI_26892</name>
</gene>